<dbReference type="InterPro" id="IPR012458">
    <property type="entry name" value="DUF1664"/>
</dbReference>
<feature type="non-terminal residue" evidence="2">
    <location>
        <position position="1"/>
    </location>
</feature>
<evidence type="ECO:0000259" key="1">
    <source>
        <dbReference type="Pfam" id="PF07889"/>
    </source>
</evidence>
<name>A0A6A4LFS8_9ERIC</name>
<dbReference type="PANTHER" id="PTHR46667:SF1">
    <property type="entry name" value="OS09G0482740 PROTEIN"/>
    <property type="match status" value="1"/>
</dbReference>
<evidence type="ECO:0000313" key="2">
    <source>
        <dbReference type="EMBL" id="KAE9456222.1"/>
    </source>
</evidence>
<feature type="domain" description="DUF1664" evidence="1">
    <location>
        <begin position="105"/>
        <end position="164"/>
    </location>
</feature>
<dbReference type="PANTHER" id="PTHR46667">
    <property type="entry name" value="OS05G0182700 PROTEIN"/>
    <property type="match status" value="1"/>
</dbReference>
<dbReference type="EMBL" id="QEFC01001746">
    <property type="protein sequence ID" value="KAE9456222.1"/>
    <property type="molecule type" value="Genomic_DNA"/>
</dbReference>
<dbReference type="AlphaFoldDB" id="A0A6A4LFS8"/>
<protein>
    <recommendedName>
        <fullName evidence="1">DUF1664 domain-containing protein</fullName>
    </recommendedName>
</protein>
<keyword evidence="3" id="KW-1185">Reference proteome</keyword>
<evidence type="ECO:0000313" key="3">
    <source>
        <dbReference type="Proteomes" id="UP000428333"/>
    </source>
</evidence>
<proteinExistence type="predicted"/>
<gene>
    <name evidence="2" type="ORF">C3L33_11873</name>
</gene>
<comment type="caution">
    <text evidence="2">The sequence shown here is derived from an EMBL/GenBank/DDBJ whole genome shotgun (WGS) entry which is preliminary data.</text>
</comment>
<dbReference type="Proteomes" id="UP000428333">
    <property type="component" value="Linkage Group LG07"/>
</dbReference>
<accession>A0A6A4LFS8</accession>
<dbReference type="OrthoDB" id="544175at2759"/>
<dbReference type="Pfam" id="PF07889">
    <property type="entry name" value="DUF1664"/>
    <property type="match status" value="1"/>
</dbReference>
<organism evidence="2 3">
    <name type="scientific">Rhododendron williamsianum</name>
    <dbReference type="NCBI Taxonomy" id="262921"/>
    <lineage>
        <taxon>Eukaryota</taxon>
        <taxon>Viridiplantae</taxon>
        <taxon>Streptophyta</taxon>
        <taxon>Embryophyta</taxon>
        <taxon>Tracheophyta</taxon>
        <taxon>Spermatophyta</taxon>
        <taxon>Magnoliopsida</taxon>
        <taxon>eudicotyledons</taxon>
        <taxon>Gunneridae</taxon>
        <taxon>Pentapetalae</taxon>
        <taxon>asterids</taxon>
        <taxon>Ericales</taxon>
        <taxon>Ericaceae</taxon>
        <taxon>Ericoideae</taxon>
        <taxon>Rhodoreae</taxon>
        <taxon>Rhododendron</taxon>
    </lineage>
</organism>
<reference evidence="2 3" key="1">
    <citation type="journal article" date="2019" name="Genome Biol. Evol.">
        <title>The Rhododendron genome and chromosomal organization provide insight into shared whole-genome duplications across the heath family (Ericaceae).</title>
        <authorList>
            <person name="Soza V.L."/>
            <person name="Lindsley D."/>
            <person name="Waalkes A."/>
            <person name="Ramage E."/>
            <person name="Patwardhan R.P."/>
            <person name="Burton J.N."/>
            <person name="Adey A."/>
            <person name="Kumar A."/>
            <person name="Qiu R."/>
            <person name="Shendure J."/>
            <person name="Hall B."/>
        </authorList>
    </citation>
    <scope>NUCLEOTIDE SEQUENCE [LARGE SCALE GENOMIC DNA]</scope>
    <source>
        <strain evidence="2">RSF 1966-606</strain>
    </source>
</reference>
<sequence length="222" mass="24547">MEGPQTVAIHLQLPKFTGVGKLCESSFTRMLQFRLFVYSLVFDKIMAFEDTFRFPTIMALLTHSLAGTIVLRSGRLSDLISQLQELISGVNEAEISPDNYDRSSTSYLLPAAALGAMGYCYMWWKARVIGWSLSDVMFVTKHNMANAVASVSKQLEHVSEALAVSEAKSNLNQIGYDIDIINKMLSGLEGKIELLDSKQDMTNAGLWSGILLHACTLYALVP</sequence>